<keyword evidence="1" id="KW-1133">Transmembrane helix</keyword>
<accession>A0A239TEI5</accession>
<feature type="transmembrane region" description="Helical" evidence="1">
    <location>
        <begin position="227"/>
        <end position="257"/>
    </location>
</feature>
<reference evidence="2 3" key="1">
    <citation type="submission" date="2017-06" db="EMBL/GenBank/DDBJ databases">
        <authorList>
            <consortium name="Pathogen Informatics"/>
        </authorList>
    </citation>
    <scope>NUCLEOTIDE SEQUENCE [LARGE SCALE GENOMIC DNA]</scope>
    <source>
        <strain evidence="2 3">NCTC10570</strain>
    </source>
</reference>
<feature type="transmembrane region" description="Helical" evidence="1">
    <location>
        <begin position="187"/>
        <end position="206"/>
    </location>
</feature>
<feature type="transmembrane region" description="Helical" evidence="1">
    <location>
        <begin position="32"/>
        <end position="50"/>
    </location>
</feature>
<organism evidence="2 3">
    <name type="scientific">Megamonas hypermegale</name>
    <dbReference type="NCBI Taxonomy" id="158847"/>
    <lineage>
        <taxon>Bacteria</taxon>
        <taxon>Bacillati</taxon>
        <taxon>Bacillota</taxon>
        <taxon>Negativicutes</taxon>
        <taxon>Selenomonadales</taxon>
        <taxon>Selenomonadaceae</taxon>
        <taxon>Megamonas</taxon>
    </lineage>
</organism>
<gene>
    <name evidence="2" type="ORF">SAMEA4364220_00527</name>
</gene>
<feature type="transmembrane region" description="Helical" evidence="1">
    <location>
        <begin position="123"/>
        <end position="142"/>
    </location>
</feature>
<feature type="transmembrane region" description="Helical" evidence="1">
    <location>
        <begin position="277"/>
        <end position="297"/>
    </location>
</feature>
<dbReference type="EMBL" id="LT906446">
    <property type="protein sequence ID" value="SNU96110.1"/>
    <property type="molecule type" value="Genomic_DNA"/>
</dbReference>
<evidence type="ECO:0000256" key="1">
    <source>
        <dbReference type="SAM" id="Phobius"/>
    </source>
</evidence>
<keyword evidence="1" id="KW-0812">Transmembrane</keyword>
<evidence type="ECO:0008006" key="4">
    <source>
        <dbReference type="Google" id="ProtNLM"/>
    </source>
</evidence>
<feature type="transmembrane region" description="Helical" evidence="1">
    <location>
        <begin position="345"/>
        <end position="367"/>
    </location>
</feature>
<feature type="transmembrane region" description="Helical" evidence="1">
    <location>
        <begin position="6"/>
        <end position="25"/>
    </location>
</feature>
<feature type="transmembrane region" description="Helical" evidence="1">
    <location>
        <begin position="56"/>
        <end position="82"/>
    </location>
</feature>
<dbReference type="RefSeq" id="WP_231922700.1">
    <property type="nucleotide sequence ID" value="NZ_CALXYH010000025.1"/>
</dbReference>
<proteinExistence type="predicted"/>
<dbReference type="GeneID" id="78506558"/>
<dbReference type="Proteomes" id="UP000215383">
    <property type="component" value="Chromosome 1"/>
</dbReference>
<keyword evidence="3" id="KW-1185">Reference proteome</keyword>
<keyword evidence="1" id="KW-0472">Membrane</keyword>
<sequence>MMENFTLLSVVIFIMFLITAGMIIVRKIEFVRALPAFGIITALLAGVPITGNGENIANFVIVQGVINLAEPMFIYVLSMMFAKFIIEYKIKNELYYLCEFYLMDKPVYLVWCIAIVTVIISTVIMNIGAIMLSAILFISLLLKIGFNKQTALSLLLLATGLGSCLNSGYHLLYANLLNLNLESVKDFYYIMAGLCFIALMVYISINSNMIKLQNWKKPAKQKVNFKLLCMVIMPVVFIYILKINVECSLILTLSYGYLVIGSKKPFIDLLFSLQEAIIKSVDVIVLLGAVGIFMHAVKTQAVVDLMAPLLLHLLPQTPTGCLLFFTILTPLVLYKGPFNLQGMGAGLSTVVMASTTMNPMVLGMALLSLNTLRKIMDPIDVQNIAVMQYIQVDNNKVIKKVLPYAMAINYFALFYALVAVST</sequence>
<feature type="transmembrane region" description="Helical" evidence="1">
    <location>
        <begin position="401"/>
        <end position="420"/>
    </location>
</feature>
<feature type="transmembrane region" description="Helical" evidence="1">
    <location>
        <begin position="309"/>
        <end position="333"/>
    </location>
</feature>
<dbReference type="AlphaFoldDB" id="A0A239TEI5"/>
<name>A0A239TEI5_9FIRM</name>
<protein>
    <recommendedName>
        <fullName evidence="4">Citrate transporter</fullName>
    </recommendedName>
</protein>
<feature type="transmembrane region" description="Helical" evidence="1">
    <location>
        <begin position="154"/>
        <end position="175"/>
    </location>
</feature>
<evidence type="ECO:0000313" key="3">
    <source>
        <dbReference type="Proteomes" id="UP000215383"/>
    </source>
</evidence>
<evidence type="ECO:0000313" key="2">
    <source>
        <dbReference type="EMBL" id="SNU96110.1"/>
    </source>
</evidence>
<dbReference type="eggNOG" id="COG2851">
    <property type="taxonomic scope" value="Bacteria"/>
</dbReference>